<evidence type="ECO:0000256" key="3">
    <source>
        <dbReference type="ARBA" id="ARBA00022722"/>
    </source>
</evidence>
<dbReference type="PANTHER" id="PTHR38039:SF1">
    <property type="entry name" value="TOXIN YOEB"/>
    <property type="match status" value="1"/>
</dbReference>
<dbReference type="NCBIfam" id="TIGR02116">
    <property type="entry name" value="toxin_Txe_YoeB"/>
    <property type="match status" value="1"/>
</dbReference>
<keyword evidence="3" id="KW-0540">Nuclease</keyword>
<evidence type="ECO:0000256" key="6">
    <source>
        <dbReference type="ARBA" id="ARBA00030388"/>
    </source>
</evidence>
<reference evidence="7 8" key="1">
    <citation type="submission" date="2019-01" db="EMBL/GenBank/DDBJ databases">
        <title>Draft genome assembly of Photorhabdus luminescens subsp. sonorensis Caborca.</title>
        <authorList>
            <person name="Duong D.A."/>
            <person name="Espinosa-Artiles P."/>
            <person name="Orozco R.A."/>
            <person name="Molnar I."/>
            <person name="Stock P."/>
        </authorList>
    </citation>
    <scope>NUCLEOTIDE SEQUENCE [LARGE SCALE GENOMIC DNA]</scope>
    <source>
        <strain evidence="7 8">Caborca</strain>
    </source>
</reference>
<comment type="caution">
    <text evidence="7">The sequence shown here is derived from an EMBL/GenBank/DDBJ whole genome shotgun (WGS) entry which is preliminary data.</text>
</comment>
<name>A0A5C4RFW9_PHOLU</name>
<dbReference type="GO" id="GO:0004519">
    <property type="term" value="F:endonuclease activity"/>
    <property type="evidence" value="ECO:0007669"/>
    <property type="project" value="UniProtKB-KW"/>
</dbReference>
<sequence length="84" mass="9993">MLNGLLNNIGRISFRDIGKPEPLKHNLTGYRSCRITDEHRLIYKVEDERIVILSCRYHYYWGSTSYFSSEFLGVNKIRIIRQLN</sequence>
<evidence type="ECO:0000256" key="4">
    <source>
        <dbReference type="ARBA" id="ARBA00022759"/>
    </source>
</evidence>
<comment type="similarity">
    <text evidence="1">Belongs to the YoeB family.</text>
</comment>
<dbReference type="Pfam" id="PF06769">
    <property type="entry name" value="YoeB_toxin"/>
    <property type="match status" value="1"/>
</dbReference>
<evidence type="ECO:0000256" key="1">
    <source>
        <dbReference type="ARBA" id="ARBA00008172"/>
    </source>
</evidence>
<evidence type="ECO:0000256" key="5">
    <source>
        <dbReference type="ARBA" id="ARBA00022801"/>
    </source>
</evidence>
<dbReference type="GO" id="GO:0006401">
    <property type="term" value="P:RNA catabolic process"/>
    <property type="evidence" value="ECO:0007669"/>
    <property type="project" value="InterPro"/>
</dbReference>
<dbReference type="Proteomes" id="UP000307592">
    <property type="component" value="Unassembled WGS sequence"/>
</dbReference>
<evidence type="ECO:0000313" key="8">
    <source>
        <dbReference type="Proteomes" id="UP000307592"/>
    </source>
</evidence>
<keyword evidence="4" id="KW-0255">Endonuclease</keyword>
<evidence type="ECO:0000313" key="7">
    <source>
        <dbReference type="EMBL" id="TNH42983.1"/>
    </source>
</evidence>
<dbReference type="AlphaFoldDB" id="A0A5C4RFW9"/>
<dbReference type="PANTHER" id="PTHR38039">
    <property type="entry name" value="TOXIN YOEB"/>
    <property type="match status" value="1"/>
</dbReference>
<keyword evidence="5" id="KW-0378">Hydrolase</keyword>
<organism evidence="7 8">
    <name type="scientific">Photorhabdus luminescens subsp. sonorensis</name>
    <dbReference type="NCBI Taxonomy" id="1173677"/>
    <lineage>
        <taxon>Bacteria</taxon>
        <taxon>Pseudomonadati</taxon>
        <taxon>Pseudomonadota</taxon>
        <taxon>Gammaproteobacteria</taxon>
        <taxon>Enterobacterales</taxon>
        <taxon>Morganellaceae</taxon>
        <taxon>Photorhabdus</taxon>
    </lineage>
</organism>
<dbReference type="InterPro" id="IPR009614">
    <property type="entry name" value="YoeB_toxin"/>
</dbReference>
<keyword evidence="2" id="KW-1277">Toxin-antitoxin system</keyword>
<dbReference type="EMBL" id="SBIJ01000024">
    <property type="protein sequence ID" value="TNH42983.1"/>
    <property type="molecule type" value="Genomic_DNA"/>
</dbReference>
<gene>
    <name evidence="7" type="ORF">EP164_13840</name>
</gene>
<accession>A0A5C4RFW9</accession>
<dbReference type="InterPro" id="IPR035093">
    <property type="entry name" value="RelE/ParE_toxin_dom_sf"/>
</dbReference>
<dbReference type="GO" id="GO:0045892">
    <property type="term" value="P:negative regulation of DNA-templated transcription"/>
    <property type="evidence" value="ECO:0007669"/>
    <property type="project" value="TreeGrafter"/>
</dbReference>
<dbReference type="Gene3D" id="3.30.2310.20">
    <property type="entry name" value="RelE-like"/>
    <property type="match status" value="1"/>
</dbReference>
<dbReference type="SUPFAM" id="SSF143011">
    <property type="entry name" value="RelE-like"/>
    <property type="match status" value="1"/>
</dbReference>
<protein>
    <recommendedName>
        <fullName evidence="6">Putative mRNA interferase YoeB</fullName>
    </recommendedName>
</protein>
<dbReference type="GO" id="GO:0016787">
    <property type="term" value="F:hydrolase activity"/>
    <property type="evidence" value="ECO:0007669"/>
    <property type="project" value="UniProtKB-KW"/>
</dbReference>
<proteinExistence type="inferred from homology"/>
<evidence type="ECO:0000256" key="2">
    <source>
        <dbReference type="ARBA" id="ARBA00022649"/>
    </source>
</evidence>